<evidence type="ECO:0000313" key="3">
    <source>
        <dbReference type="EnsemblMetazoa" id="PPA40654.1"/>
    </source>
</evidence>
<feature type="transmembrane region" description="Helical" evidence="1">
    <location>
        <begin position="264"/>
        <end position="287"/>
    </location>
</feature>
<feature type="transmembrane region" description="Helical" evidence="1">
    <location>
        <begin position="479"/>
        <end position="497"/>
    </location>
</feature>
<feature type="transmembrane region" description="Helical" evidence="1">
    <location>
        <begin position="230"/>
        <end position="252"/>
    </location>
</feature>
<evidence type="ECO:0000256" key="2">
    <source>
        <dbReference type="SAM" id="SignalP"/>
    </source>
</evidence>
<dbReference type="InterPro" id="IPR019428">
    <property type="entry name" value="7TM_GPCR_serpentine_rcpt_Str"/>
</dbReference>
<organism evidence="3 4">
    <name type="scientific">Pristionchus pacificus</name>
    <name type="common">Parasitic nematode worm</name>
    <dbReference type="NCBI Taxonomy" id="54126"/>
    <lineage>
        <taxon>Eukaryota</taxon>
        <taxon>Metazoa</taxon>
        <taxon>Ecdysozoa</taxon>
        <taxon>Nematoda</taxon>
        <taxon>Chromadorea</taxon>
        <taxon>Rhabditida</taxon>
        <taxon>Rhabditina</taxon>
        <taxon>Diplogasteromorpha</taxon>
        <taxon>Diplogasteroidea</taxon>
        <taxon>Neodiplogasteridae</taxon>
        <taxon>Pristionchus</taxon>
    </lineage>
</organism>
<reference evidence="3" key="2">
    <citation type="submission" date="2022-06" db="UniProtKB">
        <authorList>
            <consortium name="EnsemblMetazoa"/>
        </authorList>
    </citation>
    <scope>IDENTIFICATION</scope>
    <source>
        <strain evidence="3">PS312</strain>
    </source>
</reference>
<dbReference type="SUPFAM" id="SSF81321">
    <property type="entry name" value="Family A G protein-coupled receptor-like"/>
    <property type="match status" value="1"/>
</dbReference>
<dbReference type="PANTHER" id="PTHR46178">
    <property type="entry name" value="SEVEN TM RECEPTOR"/>
    <property type="match status" value="1"/>
</dbReference>
<dbReference type="PANTHER" id="PTHR46178:SF9">
    <property type="entry name" value="SEVEN TM RECEPTOR"/>
    <property type="match status" value="1"/>
</dbReference>
<gene>
    <name evidence="3" type="primary">WBGene00279023</name>
</gene>
<keyword evidence="1" id="KW-1133">Transmembrane helix</keyword>
<dbReference type="EnsemblMetazoa" id="PPA40654.1">
    <property type="protein sequence ID" value="PPA40654.1"/>
    <property type="gene ID" value="WBGene00279023"/>
</dbReference>
<sequence>MPSCSWMFFILFRFRLLNLFGTLSREHSEFLLLHLEAITSGALRPLIVSLFEVPQRLAGTLLFQLAVRQILEEKFALQYCVDLLHSYILTVVVNDKVLATRSTIGSAICLTLMQSQIGTIVRVFCGVRIHQTIKQRAMSGKLKQMHGRALTMLISQVIYSEAVSISAKIFKAINPLLFLYVPIFIIMFGMFMDKDFGDLPKITIDIYSTKDIPAHSNVIIVRMMSFGRSYIYFCAGTYLTSCIFNGILIYVGHKRQERVGFYRFFTYAFVFIGVLYSFAFSAVQPFWYAGPGILGFFSIAPWSSNYTQTQATHNRISSMVRIVYSRIALCLHEFRLQIWTVDMIDLFKKPAHFQSSDSFNVRSSASIRWDIYFSIGSKVFLTGWLINSNYVLLSESQAVRQILQDKFAAEYGVDLIHSYLLTVDVNDDVLATRSTIGTGICVLLMQSQIGIIVFCGVRIHQTIKQRTMSGKLKQIHGRALSMLISQALNPMLFLYVPSFINMFGMFMDTDFGDLPKGLALVLAFFPIINPVIVIYFTEDYKRYLLNNGGVSTMQTSIVMSKAYESRNV</sequence>
<name>A0A8R1UUI1_PRIPA</name>
<dbReference type="Pfam" id="PF10326">
    <property type="entry name" value="7TM_GPCR_Str"/>
    <property type="match status" value="1"/>
</dbReference>
<reference evidence="4" key="1">
    <citation type="journal article" date="2008" name="Nat. Genet.">
        <title>The Pristionchus pacificus genome provides a unique perspective on nematode lifestyle and parasitism.</title>
        <authorList>
            <person name="Dieterich C."/>
            <person name="Clifton S.W."/>
            <person name="Schuster L.N."/>
            <person name="Chinwalla A."/>
            <person name="Delehaunty K."/>
            <person name="Dinkelacker I."/>
            <person name="Fulton L."/>
            <person name="Fulton R."/>
            <person name="Godfrey J."/>
            <person name="Minx P."/>
            <person name="Mitreva M."/>
            <person name="Roeseler W."/>
            <person name="Tian H."/>
            <person name="Witte H."/>
            <person name="Yang S.P."/>
            <person name="Wilson R.K."/>
            <person name="Sommer R.J."/>
        </authorList>
    </citation>
    <scope>NUCLEOTIDE SEQUENCE [LARGE SCALE GENOMIC DNA]</scope>
    <source>
        <strain evidence="4">PS312</strain>
    </source>
</reference>
<proteinExistence type="predicted"/>
<feature type="transmembrane region" description="Helical" evidence="1">
    <location>
        <begin position="436"/>
        <end position="459"/>
    </location>
</feature>
<protein>
    <recommendedName>
        <fullName evidence="5">G protein-coupled receptor</fullName>
    </recommendedName>
</protein>
<feature type="transmembrane region" description="Helical" evidence="1">
    <location>
        <begin position="517"/>
        <end position="536"/>
    </location>
</feature>
<keyword evidence="1" id="KW-0472">Membrane</keyword>
<feature type="signal peptide" evidence="2">
    <location>
        <begin position="1"/>
        <end position="19"/>
    </location>
</feature>
<evidence type="ECO:0008006" key="5">
    <source>
        <dbReference type="Google" id="ProtNLM"/>
    </source>
</evidence>
<feature type="chain" id="PRO_5035857827" description="G protein-coupled receptor" evidence="2">
    <location>
        <begin position="20"/>
        <end position="568"/>
    </location>
</feature>
<dbReference type="AlphaFoldDB" id="A0A8R1UUI1"/>
<evidence type="ECO:0000313" key="4">
    <source>
        <dbReference type="Proteomes" id="UP000005239"/>
    </source>
</evidence>
<keyword evidence="1" id="KW-0812">Transmembrane</keyword>
<dbReference type="Proteomes" id="UP000005239">
    <property type="component" value="Unassembled WGS sequence"/>
</dbReference>
<accession>A0A8R1UUI1</accession>
<keyword evidence="2" id="KW-0732">Signal</keyword>
<feature type="transmembrane region" description="Helical" evidence="1">
    <location>
        <begin position="172"/>
        <end position="192"/>
    </location>
</feature>
<evidence type="ECO:0000256" key="1">
    <source>
        <dbReference type="SAM" id="Phobius"/>
    </source>
</evidence>
<keyword evidence="4" id="KW-1185">Reference proteome</keyword>